<dbReference type="Proteomes" id="UP001221686">
    <property type="component" value="Unassembled WGS sequence"/>
</dbReference>
<dbReference type="RefSeq" id="WP_272091673.1">
    <property type="nucleotide sequence ID" value="NZ_JAQNDL010000004.1"/>
</dbReference>
<name>A0ABT5EE88_9BACT</name>
<dbReference type="EMBL" id="JAQNDL010000004">
    <property type="protein sequence ID" value="MDC0723136.1"/>
    <property type="molecule type" value="Genomic_DNA"/>
</dbReference>
<comment type="caution">
    <text evidence="1">The sequence shown here is derived from an EMBL/GenBank/DDBJ whole genome shotgun (WGS) entry which is preliminary data.</text>
</comment>
<keyword evidence="2" id="KW-1185">Reference proteome</keyword>
<protein>
    <submittedName>
        <fullName evidence="1">Uncharacterized protein</fullName>
    </submittedName>
</protein>
<organism evidence="1 2">
    <name type="scientific">Nannocystis bainbridge</name>
    <dbReference type="NCBI Taxonomy" id="2995303"/>
    <lineage>
        <taxon>Bacteria</taxon>
        <taxon>Pseudomonadati</taxon>
        <taxon>Myxococcota</taxon>
        <taxon>Polyangia</taxon>
        <taxon>Nannocystales</taxon>
        <taxon>Nannocystaceae</taxon>
        <taxon>Nannocystis</taxon>
    </lineage>
</organism>
<gene>
    <name evidence="1" type="ORF">POL25_39985</name>
</gene>
<sequence>MKPATARRLLLAASLAATVAVAAAAIGIWRFVQVRRDMSQTLDACTCCEAPE</sequence>
<proteinExistence type="predicted"/>
<evidence type="ECO:0000313" key="1">
    <source>
        <dbReference type="EMBL" id="MDC0723136.1"/>
    </source>
</evidence>
<accession>A0ABT5EE88</accession>
<evidence type="ECO:0000313" key="2">
    <source>
        <dbReference type="Proteomes" id="UP001221686"/>
    </source>
</evidence>
<reference evidence="1 2" key="1">
    <citation type="submission" date="2022-11" db="EMBL/GenBank/DDBJ databases">
        <title>Minimal conservation of predation-associated metabolite biosynthetic gene clusters underscores biosynthetic potential of Myxococcota including descriptions for ten novel species: Archangium lansinium sp. nov., Myxococcus landrumus sp. nov., Nannocystis bai.</title>
        <authorList>
            <person name="Ahearne A."/>
            <person name="Stevens C."/>
            <person name="Dowd S."/>
        </authorList>
    </citation>
    <scope>NUCLEOTIDE SEQUENCE [LARGE SCALE GENOMIC DNA]</scope>
    <source>
        <strain evidence="1 2">BB15-2</strain>
    </source>
</reference>